<evidence type="ECO:0000313" key="3">
    <source>
        <dbReference type="Proteomes" id="UP000233551"/>
    </source>
</evidence>
<dbReference type="EMBL" id="PGOL01000317">
    <property type="protein sequence ID" value="PKI72702.1"/>
    <property type="molecule type" value="Genomic_DNA"/>
</dbReference>
<proteinExistence type="predicted"/>
<evidence type="ECO:0000313" key="2">
    <source>
        <dbReference type="EMBL" id="PKI72702.1"/>
    </source>
</evidence>
<gene>
    <name evidence="2" type="ORF">CRG98_006910</name>
</gene>
<dbReference type="Proteomes" id="UP000233551">
    <property type="component" value="Unassembled WGS sequence"/>
</dbReference>
<reference evidence="2 3" key="1">
    <citation type="submission" date="2017-11" db="EMBL/GenBank/DDBJ databases">
        <title>De-novo sequencing of pomegranate (Punica granatum L.) genome.</title>
        <authorList>
            <person name="Akparov Z."/>
            <person name="Amiraslanov A."/>
            <person name="Hajiyeva S."/>
            <person name="Abbasov M."/>
            <person name="Kaur K."/>
            <person name="Hamwieh A."/>
            <person name="Solovyev V."/>
            <person name="Salamov A."/>
            <person name="Braich B."/>
            <person name="Kosarev P."/>
            <person name="Mahmoud A."/>
            <person name="Hajiyev E."/>
            <person name="Babayeva S."/>
            <person name="Izzatullayeva V."/>
            <person name="Mammadov A."/>
            <person name="Mammadov A."/>
            <person name="Sharifova S."/>
            <person name="Ojaghi J."/>
            <person name="Eynullazada K."/>
            <person name="Bayramov B."/>
            <person name="Abdulazimova A."/>
            <person name="Shahmuradov I."/>
        </authorList>
    </citation>
    <scope>NUCLEOTIDE SEQUENCE [LARGE SCALE GENOMIC DNA]</scope>
    <source>
        <strain evidence="3">cv. AG2017</strain>
        <tissue evidence="2">Leaf</tissue>
    </source>
</reference>
<organism evidence="2 3">
    <name type="scientific">Punica granatum</name>
    <name type="common">Pomegranate</name>
    <dbReference type="NCBI Taxonomy" id="22663"/>
    <lineage>
        <taxon>Eukaryota</taxon>
        <taxon>Viridiplantae</taxon>
        <taxon>Streptophyta</taxon>
        <taxon>Embryophyta</taxon>
        <taxon>Tracheophyta</taxon>
        <taxon>Spermatophyta</taxon>
        <taxon>Magnoliopsida</taxon>
        <taxon>eudicotyledons</taxon>
        <taxon>Gunneridae</taxon>
        <taxon>Pentapetalae</taxon>
        <taxon>rosids</taxon>
        <taxon>malvids</taxon>
        <taxon>Myrtales</taxon>
        <taxon>Lythraceae</taxon>
        <taxon>Punica</taxon>
    </lineage>
</organism>
<name>A0A2I0KW51_PUNGR</name>
<feature type="compositionally biased region" description="Basic and acidic residues" evidence="1">
    <location>
        <begin position="197"/>
        <end position="211"/>
    </location>
</feature>
<comment type="caution">
    <text evidence="2">The sequence shown here is derived from an EMBL/GenBank/DDBJ whole genome shotgun (WGS) entry which is preliminary data.</text>
</comment>
<sequence length="225" mass="25097">MRIRSAWIVLLVAEDSKDNVVLVLGIRVFGVGWSWAVSSGGSWGRAGRVSQNNYHLWRWKISLLIEPKPRAAGVRDHQQAGDAVALLMSGDTTTIAKSYEIFVFEVAQEAELLSLSMRCVLVCLCGVKIWYEAFRRRWGEADERRVNASEKKYMLVDGVSEEELLSLLRELKIGESAISGSSLSNRAENEGEGETEASNKGKIEALNEKREPNTGKSFISFTLEK</sequence>
<accession>A0A2I0KW51</accession>
<dbReference type="AlphaFoldDB" id="A0A2I0KW51"/>
<evidence type="ECO:0000256" key="1">
    <source>
        <dbReference type="SAM" id="MobiDB-lite"/>
    </source>
</evidence>
<protein>
    <submittedName>
        <fullName evidence="2">Uncharacterized protein</fullName>
    </submittedName>
</protein>
<keyword evidence="3" id="KW-1185">Reference proteome</keyword>
<feature type="region of interest" description="Disordered" evidence="1">
    <location>
        <begin position="182"/>
        <end position="211"/>
    </location>
</feature>